<dbReference type="EMBL" id="OX395145">
    <property type="protein sequence ID" value="CAI5799328.1"/>
    <property type="molecule type" value="Genomic_DNA"/>
</dbReference>
<gene>
    <name evidence="2" type="ORF">PODLI_1B027214</name>
</gene>
<dbReference type="Proteomes" id="UP001178461">
    <property type="component" value="Chromosome W"/>
</dbReference>
<feature type="compositionally biased region" description="Polar residues" evidence="1">
    <location>
        <begin position="25"/>
        <end position="49"/>
    </location>
</feature>
<feature type="region of interest" description="Disordered" evidence="1">
    <location>
        <begin position="425"/>
        <end position="448"/>
    </location>
</feature>
<proteinExistence type="predicted"/>
<evidence type="ECO:0000313" key="2">
    <source>
        <dbReference type="EMBL" id="CAI5799328.1"/>
    </source>
</evidence>
<feature type="region of interest" description="Disordered" evidence="1">
    <location>
        <begin position="1"/>
        <end position="176"/>
    </location>
</feature>
<reference evidence="2" key="1">
    <citation type="submission" date="2022-12" db="EMBL/GenBank/DDBJ databases">
        <authorList>
            <person name="Alioto T."/>
            <person name="Alioto T."/>
            <person name="Gomez Garrido J."/>
        </authorList>
    </citation>
    <scope>NUCLEOTIDE SEQUENCE</scope>
</reference>
<feature type="compositionally biased region" description="Low complexity" evidence="1">
    <location>
        <begin position="50"/>
        <end position="72"/>
    </location>
</feature>
<dbReference type="PANTHER" id="PTHR35558:SF1">
    <property type="entry name" value="ENDONUCLEASE_EXONUCLEASE_PHOSPHATASE DOMAIN-CONTAINING PROTEIN"/>
    <property type="match status" value="1"/>
</dbReference>
<evidence type="ECO:0000313" key="3">
    <source>
        <dbReference type="Proteomes" id="UP001178461"/>
    </source>
</evidence>
<feature type="compositionally biased region" description="Polar residues" evidence="1">
    <location>
        <begin position="101"/>
        <end position="111"/>
    </location>
</feature>
<feature type="compositionally biased region" description="Basic residues" evidence="1">
    <location>
        <begin position="138"/>
        <end position="154"/>
    </location>
</feature>
<protein>
    <recommendedName>
        <fullName evidence="4">C3H1-type domain-containing protein</fullName>
    </recommendedName>
</protein>
<evidence type="ECO:0008006" key="4">
    <source>
        <dbReference type="Google" id="ProtNLM"/>
    </source>
</evidence>
<name>A0AA35PVC1_9SAUR</name>
<organism evidence="2 3">
    <name type="scientific">Podarcis lilfordi</name>
    <name type="common">Lilford's wall lizard</name>
    <dbReference type="NCBI Taxonomy" id="74358"/>
    <lineage>
        <taxon>Eukaryota</taxon>
        <taxon>Metazoa</taxon>
        <taxon>Chordata</taxon>
        <taxon>Craniata</taxon>
        <taxon>Vertebrata</taxon>
        <taxon>Euteleostomi</taxon>
        <taxon>Lepidosauria</taxon>
        <taxon>Squamata</taxon>
        <taxon>Bifurcata</taxon>
        <taxon>Unidentata</taxon>
        <taxon>Episquamata</taxon>
        <taxon>Laterata</taxon>
        <taxon>Lacertibaenia</taxon>
        <taxon>Lacertidae</taxon>
        <taxon>Podarcis</taxon>
    </lineage>
</organism>
<keyword evidence="3" id="KW-1185">Reference proteome</keyword>
<accession>A0AA35PVC1</accession>
<dbReference type="AlphaFoldDB" id="A0AA35PVC1"/>
<feature type="compositionally biased region" description="Low complexity" evidence="1">
    <location>
        <begin position="122"/>
        <end position="132"/>
    </location>
</feature>
<dbReference type="PANTHER" id="PTHR35558">
    <property type="entry name" value="SGNH_HYDRO DOMAIN-CONTAINING PROTEIN"/>
    <property type="match status" value="1"/>
</dbReference>
<sequence>MRCRPGVRALPAPPPASQDYIPDTLPSNQEHPSTSASGPGTAPPATTSGSRPLTRSQSSRSLRSKSGSSGSRAPHKGPTSTNTQQAIDVPSIFQDPPPQPTTAVGDSGSSSNEEHQGHQDVPSAAAPTTTTSEEQGGKRKSKKKHTLKKSKKSRTSNSEDKSGTSSSDSDSDAPMEDYWGLGEDISRLPLWVHERRANSHRKSLNGSLKWKGGSLVEDVKTPTNVSTDFILGNHLSQKKRTKILNGDYIDIFTLLPPTKMTGKGEKKCLYEKRRYRTPRAERTFENWLEGYQVFMGVVSAAYPKCAMHLIAHMAHVRRAFALAGENAALSYDEDFRRNASLLPSTRWDLRDQNYWMEHVGPYVEKKSQDSSNVGKVESKRRCQCWDFNRGVCSRTACKYTHECEKCLSNNPASTCFKGKQPFRGGREYSHQGTRGTPRQPHGTAGNRQ</sequence>
<evidence type="ECO:0000256" key="1">
    <source>
        <dbReference type="SAM" id="MobiDB-lite"/>
    </source>
</evidence>